<dbReference type="AlphaFoldDB" id="A0A246FFU6"/>
<evidence type="ECO:0000313" key="2">
    <source>
        <dbReference type="EMBL" id="OWP61399.1"/>
    </source>
</evidence>
<feature type="chain" id="PRO_5013303831" description="Carboxypeptidase regulatory-like domain-containing protein" evidence="1">
    <location>
        <begin position="24"/>
        <end position="204"/>
    </location>
</feature>
<organism evidence="2 3">
    <name type="scientific">Hymenobacter amundsenii</name>
    <dbReference type="NCBI Taxonomy" id="2006685"/>
    <lineage>
        <taxon>Bacteria</taxon>
        <taxon>Pseudomonadati</taxon>
        <taxon>Bacteroidota</taxon>
        <taxon>Cytophagia</taxon>
        <taxon>Cytophagales</taxon>
        <taxon>Hymenobacteraceae</taxon>
        <taxon>Hymenobacter</taxon>
    </lineage>
</organism>
<dbReference type="RefSeq" id="WP_088466148.1">
    <property type="nucleotide sequence ID" value="NZ_NIRR01000071.1"/>
</dbReference>
<evidence type="ECO:0000256" key="1">
    <source>
        <dbReference type="SAM" id="SignalP"/>
    </source>
</evidence>
<keyword evidence="3" id="KW-1185">Reference proteome</keyword>
<reference evidence="2 3" key="1">
    <citation type="submission" date="2017-06" db="EMBL/GenBank/DDBJ databases">
        <title>Hymenobacter amundsenii sp. nov. isolated from regoliths in Antarctica.</title>
        <authorList>
            <person name="Sedlacek I."/>
            <person name="Kralova S."/>
            <person name="Pantucek R."/>
            <person name="Svec P."/>
            <person name="Holochova P."/>
            <person name="Stankova E."/>
            <person name="Vrbovska V."/>
            <person name="Busse H.-J."/>
        </authorList>
    </citation>
    <scope>NUCLEOTIDE SEQUENCE [LARGE SCALE GENOMIC DNA]</scope>
    <source>
        <strain evidence="2 3">CCM 8682</strain>
    </source>
</reference>
<proteinExistence type="predicted"/>
<gene>
    <name evidence="2" type="ORF">CDA63_19595</name>
</gene>
<accession>A0A246FFU6</accession>
<dbReference type="PROSITE" id="PS51257">
    <property type="entry name" value="PROKAR_LIPOPROTEIN"/>
    <property type="match status" value="1"/>
</dbReference>
<keyword evidence="1" id="KW-0732">Signal</keyword>
<evidence type="ECO:0008006" key="4">
    <source>
        <dbReference type="Google" id="ProtNLM"/>
    </source>
</evidence>
<dbReference type="Proteomes" id="UP000197277">
    <property type="component" value="Unassembled WGS sequence"/>
</dbReference>
<feature type="signal peptide" evidence="1">
    <location>
        <begin position="1"/>
        <end position="23"/>
    </location>
</feature>
<dbReference type="Gene3D" id="2.60.40.1120">
    <property type="entry name" value="Carboxypeptidase-like, regulatory domain"/>
    <property type="match status" value="1"/>
</dbReference>
<name>A0A246FFU6_9BACT</name>
<evidence type="ECO:0000313" key="3">
    <source>
        <dbReference type="Proteomes" id="UP000197277"/>
    </source>
</evidence>
<dbReference type="GO" id="GO:0030246">
    <property type="term" value="F:carbohydrate binding"/>
    <property type="evidence" value="ECO:0007669"/>
    <property type="project" value="InterPro"/>
</dbReference>
<dbReference type="SUPFAM" id="SSF49452">
    <property type="entry name" value="Starch-binding domain-like"/>
    <property type="match status" value="1"/>
</dbReference>
<comment type="caution">
    <text evidence="2">The sequence shown here is derived from an EMBL/GenBank/DDBJ whole genome shotgun (WGS) entry which is preliminary data.</text>
</comment>
<sequence>MNRITEARWLRQWLGLWLFVALAACGTEPAPVAPTVRHGDLHGFVYPPNSIRTVTATSSAGDVSSVAPDPTTGDFTFFKLVLGVYTLHAVAAPGFVTPAYGYFAYVETGGRNQAGGIYARSTATGSVSGQVDPVGAVTLVTATGSSGAAAVTPEARLGVFILDNLVPGPYTLTFTPASGYAPPPARPISVMGGTTTSVGVIQVR</sequence>
<dbReference type="OrthoDB" id="885873at2"/>
<dbReference type="InterPro" id="IPR013784">
    <property type="entry name" value="Carb-bd-like_fold"/>
</dbReference>
<protein>
    <recommendedName>
        <fullName evidence="4">Carboxypeptidase regulatory-like domain-containing protein</fullName>
    </recommendedName>
</protein>
<dbReference type="EMBL" id="NIRR01000071">
    <property type="protein sequence ID" value="OWP61399.1"/>
    <property type="molecule type" value="Genomic_DNA"/>
</dbReference>